<keyword evidence="3" id="KW-1185">Reference proteome</keyword>
<gene>
    <name evidence="2" type="ORF">X975_05185</name>
</gene>
<dbReference type="OrthoDB" id="6426286at2759"/>
<reference evidence="2 3" key="1">
    <citation type="submission" date="2013-11" db="EMBL/GenBank/DDBJ databases">
        <title>Genome sequencing of Stegodyphus mimosarum.</title>
        <authorList>
            <person name="Bechsgaard J."/>
        </authorList>
    </citation>
    <scope>NUCLEOTIDE SEQUENCE [LARGE SCALE GENOMIC DNA]</scope>
</reference>
<evidence type="ECO:0000313" key="2">
    <source>
        <dbReference type="EMBL" id="KFM63843.1"/>
    </source>
</evidence>
<feature type="region of interest" description="Disordered" evidence="1">
    <location>
        <begin position="21"/>
        <end position="48"/>
    </location>
</feature>
<dbReference type="EMBL" id="KK114972">
    <property type="protein sequence ID" value="KFM63843.1"/>
    <property type="molecule type" value="Genomic_DNA"/>
</dbReference>
<accession>A0A087TFF4</accession>
<protein>
    <submittedName>
        <fullName evidence="2">Rho GTPase-activating protein 28</fullName>
    </submittedName>
</protein>
<dbReference type="STRING" id="407821.A0A087TFF4"/>
<dbReference type="AlphaFoldDB" id="A0A087TFF4"/>
<evidence type="ECO:0000256" key="1">
    <source>
        <dbReference type="SAM" id="MobiDB-lite"/>
    </source>
</evidence>
<organism evidence="2 3">
    <name type="scientific">Stegodyphus mimosarum</name>
    <name type="common">African social velvet spider</name>
    <dbReference type="NCBI Taxonomy" id="407821"/>
    <lineage>
        <taxon>Eukaryota</taxon>
        <taxon>Metazoa</taxon>
        <taxon>Ecdysozoa</taxon>
        <taxon>Arthropoda</taxon>
        <taxon>Chelicerata</taxon>
        <taxon>Arachnida</taxon>
        <taxon>Araneae</taxon>
        <taxon>Araneomorphae</taxon>
        <taxon>Entelegynae</taxon>
        <taxon>Eresoidea</taxon>
        <taxon>Eresidae</taxon>
        <taxon>Stegodyphus</taxon>
    </lineage>
</organism>
<dbReference type="Proteomes" id="UP000054359">
    <property type="component" value="Unassembled WGS sequence"/>
</dbReference>
<sequence length="268" mass="29996">MSRLSESGGVSVPLEDYWKEFNSFDDAGQPDEDEEDFSKTPDEGEAEEEWLREAGFENLVDSELTEQDEAEFYEDILATLTARQIAVVKKRLDTVQMSKKRRVPRSRHRADVRELFNQASMSPPESLSTIHSEPASLNFSIDGTSLSSSAPAGERWQHKVSAIHRNTEGPQASQQPTKYNSSRALPPLPFLRTGHSGGFSLRDHTGAIDCESPTSVEVLRYETRKSMIQEREGSNGIKDMNSINSTESYSLEPGFQEISSRMNSVTDL</sequence>
<name>A0A087TFF4_STEMI</name>
<evidence type="ECO:0000313" key="3">
    <source>
        <dbReference type="Proteomes" id="UP000054359"/>
    </source>
</evidence>
<feature type="non-terminal residue" evidence="2">
    <location>
        <position position="268"/>
    </location>
</feature>
<dbReference type="OMA" id="YEDIMAT"/>
<proteinExistence type="predicted"/>